<reference evidence="2 3" key="1">
    <citation type="submission" date="2015-09" db="EMBL/GenBank/DDBJ databases">
        <title>Draft genome of the parasitic nematode Teladorsagia circumcincta isolate WARC Sus (inbred).</title>
        <authorList>
            <person name="Mitreva M."/>
        </authorList>
    </citation>
    <scope>NUCLEOTIDE SEQUENCE [LARGE SCALE GENOMIC DNA]</scope>
    <source>
        <strain evidence="2 3">S</strain>
    </source>
</reference>
<protein>
    <submittedName>
        <fullName evidence="2">Uncharacterized protein</fullName>
    </submittedName>
</protein>
<sequence length="195" mass="22165">MDFSKNFSGFNSEKLGTQARLTFQFFYPSILCTFSTFLFFIKPYFYHYFTTWQMILLHIDESRPIEMRRRDHESKSIVLDMGRQTVENWVDGSTAKTPSEVAHDVACSIVVQKGDGWCDFASCGVEAYMLNCSVCSSVCNICHCLKLYIDGLAHVKGISIMGQGMRNMQVNEDFALVAGHVRTLGIVCFNFEDIP</sequence>
<proteinExistence type="predicted"/>
<dbReference type="OrthoDB" id="5873683at2759"/>
<organism evidence="2 3">
    <name type="scientific">Teladorsagia circumcincta</name>
    <name type="common">Brown stomach worm</name>
    <name type="synonym">Ostertagia circumcincta</name>
    <dbReference type="NCBI Taxonomy" id="45464"/>
    <lineage>
        <taxon>Eukaryota</taxon>
        <taxon>Metazoa</taxon>
        <taxon>Ecdysozoa</taxon>
        <taxon>Nematoda</taxon>
        <taxon>Chromadorea</taxon>
        <taxon>Rhabditida</taxon>
        <taxon>Rhabditina</taxon>
        <taxon>Rhabditomorpha</taxon>
        <taxon>Strongyloidea</taxon>
        <taxon>Trichostrongylidae</taxon>
        <taxon>Teladorsagia</taxon>
    </lineage>
</organism>
<dbReference type="AlphaFoldDB" id="A0A2G9UI53"/>
<gene>
    <name evidence="2" type="ORF">TELCIR_08242</name>
</gene>
<evidence type="ECO:0000313" key="2">
    <source>
        <dbReference type="EMBL" id="PIO69921.1"/>
    </source>
</evidence>
<evidence type="ECO:0000313" key="3">
    <source>
        <dbReference type="Proteomes" id="UP000230423"/>
    </source>
</evidence>
<keyword evidence="1" id="KW-0812">Transmembrane</keyword>
<accession>A0A2G9UI53</accession>
<evidence type="ECO:0000256" key="1">
    <source>
        <dbReference type="SAM" id="Phobius"/>
    </source>
</evidence>
<feature type="transmembrane region" description="Helical" evidence="1">
    <location>
        <begin position="25"/>
        <end position="45"/>
    </location>
</feature>
<name>A0A2G9UI53_TELCI</name>
<keyword evidence="3" id="KW-1185">Reference proteome</keyword>
<keyword evidence="1" id="KW-1133">Transmembrane helix</keyword>
<keyword evidence="1" id="KW-0472">Membrane</keyword>
<dbReference type="Proteomes" id="UP000230423">
    <property type="component" value="Unassembled WGS sequence"/>
</dbReference>
<dbReference type="EMBL" id="KZ346464">
    <property type="protein sequence ID" value="PIO69921.1"/>
    <property type="molecule type" value="Genomic_DNA"/>
</dbReference>